<dbReference type="Proteomes" id="UP000824156">
    <property type="component" value="Unassembled WGS sequence"/>
</dbReference>
<evidence type="ECO:0000256" key="5">
    <source>
        <dbReference type="PIRSR" id="PIRSR019574-1"/>
    </source>
</evidence>
<dbReference type="PRINTS" id="PR00909">
    <property type="entry name" value="SPERMDNBNDNG"/>
</dbReference>
<dbReference type="PANTHER" id="PTHR30222">
    <property type="entry name" value="SPERMIDINE/PUTRESCINE-BINDING PERIPLASMIC PROTEIN"/>
    <property type="match status" value="1"/>
</dbReference>
<comment type="subcellular location">
    <subcellularLocation>
        <location evidence="1">Periplasm</location>
    </subcellularLocation>
</comment>
<dbReference type="SUPFAM" id="SSF53850">
    <property type="entry name" value="Periplasmic binding protein-like II"/>
    <property type="match status" value="1"/>
</dbReference>
<evidence type="ECO:0000256" key="2">
    <source>
        <dbReference type="ARBA" id="ARBA00022448"/>
    </source>
</evidence>
<comment type="caution">
    <text evidence="6">The sequence shown here is derived from an EMBL/GenBank/DDBJ whole genome shotgun (WGS) entry which is preliminary data.</text>
</comment>
<name>A0A9D1W9B8_9SPHI</name>
<dbReference type="EMBL" id="DXEZ01000168">
    <property type="protein sequence ID" value="HIX54598.1"/>
    <property type="molecule type" value="Genomic_DNA"/>
</dbReference>
<dbReference type="PANTHER" id="PTHR30222:SF12">
    <property type="entry name" value="NORSPERMIDINE SENSOR"/>
    <property type="match status" value="1"/>
</dbReference>
<dbReference type="CDD" id="cd13659">
    <property type="entry name" value="PBP2_PotF"/>
    <property type="match status" value="1"/>
</dbReference>
<dbReference type="GO" id="GO:0019808">
    <property type="term" value="F:polyamine binding"/>
    <property type="evidence" value="ECO:0007669"/>
    <property type="project" value="InterPro"/>
</dbReference>
<accession>A0A9D1W9B8</accession>
<dbReference type="GO" id="GO:0042597">
    <property type="term" value="C:periplasmic space"/>
    <property type="evidence" value="ECO:0007669"/>
    <property type="project" value="UniProtKB-SubCell"/>
</dbReference>
<dbReference type="Pfam" id="PF13416">
    <property type="entry name" value="SBP_bac_8"/>
    <property type="match status" value="1"/>
</dbReference>
<gene>
    <name evidence="6" type="ORF">H9853_06200</name>
</gene>
<evidence type="ECO:0000256" key="3">
    <source>
        <dbReference type="ARBA" id="ARBA00022729"/>
    </source>
</evidence>
<keyword evidence="2" id="KW-0813">Transport</keyword>
<feature type="binding site" evidence="5">
    <location>
        <begin position="207"/>
        <end position="210"/>
    </location>
    <ligand>
        <name>spermidine</name>
        <dbReference type="ChEBI" id="CHEBI:57834"/>
    </ligand>
</feature>
<dbReference type="GO" id="GO:0015846">
    <property type="term" value="P:polyamine transport"/>
    <property type="evidence" value="ECO:0007669"/>
    <property type="project" value="InterPro"/>
</dbReference>
<dbReference type="InterPro" id="IPR006059">
    <property type="entry name" value="SBP"/>
</dbReference>
<sequence>MTGQGPAPNMPTLSQPLENAVSLRFAPLACALILAACGGSQPGSEGATNGAEEQVLNVYNWSDYVADDTIANFEAATGIKVNYDVYAENETLETKLVAGGSGYDVVFPSARPFAQRQIRTGLYAQLDKAQLPNLQHLDPDIMEGLTDMDADNAHVVPYMWGTTGLGINVERVTAALGADAPLDSWGLLFDPANASKLASCGIHVLDDEQEAFSAALIWLGQDPNAATPEAIAAVQEVYAAIRPHIRTFNNAEYKDALANGDVCLVMGYSGDIGQVRDVVAEAAESTGRPAPDIRYVIPKEGAVRWMDVIAIPKDARHPGNAHAFINYLMEPEVIADISNHVAYANANLAATDLVDPEIAADPGVYPSEEVRERLVDPALVADDQQRQRVRAWTGIKSGR</sequence>
<dbReference type="InterPro" id="IPR001188">
    <property type="entry name" value="Sperm_putr-bd"/>
</dbReference>
<protein>
    <submittedName>
        <fullName evidence="6">Polyamine ABC transporter substrate-binding protein</fullName>
    </submittedName>
</protein>
<keyword evidence="4" id="KW-0574">Periplasm</keyword>
<evidence type="ECO:0000313" key="7">
    <source>
        <dbReference type="Proteomes" id="UP000824156"/>
    </source>
</evidence>
<evidence type="ECO:0000256" key="1">
    <source>
        <dbReference type="ARBA" id="ARBA00004418"/>
    </source>
</evidence>
<evidence type="ECO:0000313" key="6">
    <source>
        <dbReference type="EMBL" id="HIX54598.1"/>
    </source>
</evidence>
<dbReference type="Gene3D" id="3.40.190.10">
    <property type="entry name" value="Periplasmic binding protein-like II"/>
    <property type="match status" value="2"/>
</dbReference>
<keyword evidence="3" id="KW-0732">Signal</keyword>
<evidence type="ECO:0000256" key="4">
    <source>
        <dbReference type="ARBA" id="ARBA00022764"/>
    </source>
</evidence>
<dbReference type="AlphaFoldDB" id="A0A9D1W9B8"/>
<reference evidence="6" key="2">
    <citation type="submission" date="2021-04" db="EMBL/GenBank/DDBJ databases">
        <authorList>
            <person name="Gilroy R."/>
        </authorList>
    </citation>
    <scope>NUCLEOTIDE SEQUENCE</scope>
    <source>
        <strain evidence="6">1719</strain>
    </source>
</reference>
<dbReference type="PIRSF" id="PIRSF019574">
    <property type="entry name" value="Periplasmic_polyamine_BP"/>
    <property type="match status" value="1"/>
</dbReference>
<proteinExistence type="predicted"/>
<organism evidence="6 7">
    <name type="scientific">Candidatus Sphingobacterium stercoripullorum</name>
    <dbReference type="NCBI Taxonomy" id="2838759"/>
    <lineage>
        <taxon>Bacteria</taxon>
        <taxon>Pseudomonadati</taxon>
        <taxon>Bacteroidota</taxon>
        <taxon>Sphingobacteriia</taxon>
        <taxon>Sphingobacteriales</taxon>
        <taxon>Sphingobacteriaceae</taxon>
        <taxon>Sphingobacterium</taxon>
    </lineage>
</organism>
<reference evidence="6" key="1">
    <citation type="journal article" date="2021" name="PeerJ">
        <title>Extensive microbial diversity within the chicken gut microbiome revealed by metagenomics and culture.</title>
        <authorList>
            <person name="Gilroy R."/>
            <person name="Ravi A."/>
            <person name="Getino M."/>
            <person name="Pursley I."/>
            <person name="Horton D.L."/>
            <person name="Alikhan N.F."/>
            <person name="Baker D."/>
            <person name="Gharbi K."/>
            <person name="Hall N."/>
            <person name="Watson M."/>
            <person name="Adriaenssens E.M."/>
            <person name="Foster-Nyarko E."/>
            <person name="Jarju S."/>
            <person name="Secka A."/>
            <person name="Antonio M."/>
            <person name="Oren A."/>
            <person name="Chaudhuri R.R."/>
            <person name="La Ragione R."/>
            <person name="Hildebrand F."/>
            <person name="Pallen M.J."/>
        </authorList>
    </citation>
    <scope>NUCLEOTIDE SEQUENCE</scope>
    <source>
        <strain evidence="6">1719</strain>
    </source>
</reference>